<accession>A0ABT3B169</accession>
<protein>
    <submittedName>
        <fullName evidence="1">Uncharacterized protein</fullName>
    </submittedName>
</protein>
<evidence type="ECO:0000313" key="2">
    <source>
        <dbReference type="Proteomes" id="UP001526143"/>
    </source>
</evidence>
<proteinExistence type="predicted"/>
<name>A0ABT3B169_9CYAN</name>
<sequence>MSDNYIERQLKFYEAATTEEAQDNALYRIGTYLEVSPCDGKANFTPEQREIILDAAKCKGDNNE</sequence>
<evidence type="ECO:0000313" key="1">
    <source>
        <dbReference type="EMBL" id="MCV3215108.1"/>
    </source>
</evidence>
<dbReference type="EMBL" id="JAOWRF010000240">
    <property type="protein sequence ID" value="MCV3215108.1"/>
    <property type="molecule type" value="Genomic_DNA"/>
</dbReference>
<organism evidence="1 2">
    <name type="scientific">Plectonema radiosum NIES-515</name>
    <dbReference type="NCBI Taxonomy" id="2986073"/>
    <lineage>
        <taxon>Bacteria</taxon>
        <taxon>Bacillati</taxon>
        <taxon>Cyanobacteriota</taxon>
        <taxon>Cyanophyceae</taxon>
        <taxon>Oscillatoriophycideae</taxon>
        <taxon>Oscillatoriales</taxon>
        <taxon>Microcoleaceae</taxon>
        <taxon>Plectonema</taxon>
    </lineage>
</organism>
<comment type="caution">
    <text evidence="1">The sequence shown here is derived from an EMBL/GenBank/DDBJ whole genome shotgun (WGS) entry which is preliminary data.</text>
</comment>
<dbReference type="RefSeq" id="WP_263746696.1">
    <property type="nucleotide sequence ID" value="NZ_JAOWRF010000240.1"/>
</dbReference>
<keyword evidence="2" id="KW-1185">Reference proteome</keyword>
<gene>
    <name evidence="1" type="ORF">OGM63_16575</name>
</gene>
<dbReference type="Proteomes" id="UP001526143">
    <property type="component" value="Unassembled WGS sequence"/>
</dbReference>
<reference evidence="1 2" key="1">
    <citation type="submission" date="2022-10" db="EMBL/GenBank/DDBJ databases">
        <title>Identification of biosynthetic pathway for the production of the potent trypsin inhibitor radiosumin.</title>
        <authorList>
            <person name="Fewer D.P."/>
            <person name="Delbaje E."/>
            <person name="Ouyang X."/>
            <person name="Agostino P.D."/>
            <person name="Wahlsten M."/>
            <person name="Jokela J."/>
            <person name="Permi P."/>
            <person name="Haapaniemi E."/>
            <person name="Koistinen H."/>
        </authorList>
    </citation>
    <scope>NUCLEOTIDE SEQUENCE [LARGE SCALE GENOMIC DNA]</scope>
    <source>
        <strain evidence="1 2">NIES-515</strain>
    </source>
</reference>